<dbReference type="InterPro" id="IPR027417">
    <property type="entry name" value="P-loop_NTPase"/>
</dbReference>
<gene>
    <name evidence="2" type="ORF">ANSO36C_11180</name>
</gene>
<evidence type="ECO:0000259" key="1">
    <source>
        <dbReference type="Pfam" id="PF13304"/>
    </source>
</evidence>
<protein>
    <recommendedName>
        <fullName evidence="1">ATPase AAA-type core domain-containing protein</fullName>
    </recommendedName>
</protein>
<dbReference type="RefSeq" id="WP_251958729.1">
    <property type="nucleotide sequence ID" value="NZ_AP025732.1"/>
</dbReference>
<sequence>MKLDLVEYCQDKGLPSEWRLDGCQIGNVNLIVGKNASGKSKILRAINLISGLLSGDTSLRPDRMSREWKLTFDSDNTDKKKVYILTVDKGQVVKENFTIGSKNYLDRNESGEGQIWAEKLHMNIEFQTPTDEVAAFQRRDSIQHPVFDEIYNWASSLNYYQFGTDLGRKNLAVDHPIKKRKKINLRDADNVIDIFKLGKSQLSPAFIEAIKSDMLSIGYNISEIGTQTPSAIFSDEEDEVSLQYIEIQCLYVQESDLQERTEQGLISQGMFRALSLIIQINYSLLAKKPSCILIDDIGEGLDFERASAMIKLLISKAQTGLVQLVMTTNDRFIMNGVPLEYWSVIERKPGLAKLHNIDNSKQVFEDFKFTGLNNFDFFATQFYVEGFGNKEQIDQ</sequence>
<dbReference type="PANTHER" id="PTHR43581:SF4">
    <property type="entry name" value="ATP_GTP PHOSPHATASE"/>
    <property type="match status" value="1"/>
</dbReference>
<dbReference type="Gene3D" id="3.40.50.300">
    <property type="entry name" value="P-loop containing nucleotide triphosphate hydrolases"/>
    <property type="match status" value="1"/>
</dbReference>
<keyword evidence="3" id="KW-1185">Reference proteome</keyword>
<proteinExistence type="predicted"/>
<feature type="domain" description="ATPase AAA-type core" evidence="1">
    <location>
        <begin position="28"/>
        <end position="328"/>
    </location>
</feature>
<reference evidence="2" key="1">
    <citation type="submission" date="2022-04" db="EMBL/GenBank/DDBJ databases">
        <title>Complete genome sequence of a cyanobacterium, Nostoc sp. SO-36, isolated in Antarctica.</title>
        <authorList>
            <person name="Kanesaki Y."/>
            <person name="Effendi D."/>
            <person name="Sakamoto T."/>
            <person name="Ohtani S."/>
            <person name="Awai K."/>
        </authorList>
    </citation>
    <scope>NUCLEOTIDE SEQUENCE</scope>
    <source>
        <strain evidence="2">SO-36</strain>
    </source>
</reference>
<dbReference type="SUPFAM" id="SSF52540">
    <property type="entry name" value="P-loop containing nucleoside triphosphate hydrolases"/>
    <property type="match status" value="1"/>
</dbReference>
<dbReference type="InterPro" id="IPR003959">
    <property type="entry name" value="ATPase_AAA_core"/>
</dbReference>
<organism evidence="2 3">
    <name type="scientific">Nostoc cf. commune SO-36</name>
    <dbReference type="NCBI Taxonomy" id="449208"/>
    <lineage>
        <taxon>Bacteria</taxon>
        <taxon>Bacillati</taxon>
        <taxon>Cyanobacteriota</taxon>
        <taxon>Cyanophyceae</taxon>
        <taxon>Nostocales</taxon>
        <taxon>Nostocaceae</taxon>
        <taxon>Nostoc</taxon>
    </lineage>
</organism>
<evidence type="ECO:0000313" key="3">
    <source>
        <dbReference type="Proteomes" id="UP001055453"/>
    </source>
</evidence>
<dbReference type="PANTHER" id="PTHR43581">
    <property type="entry name" value="ATP/GTP PHOSPHATASE"/>
    <property type="match status" value="1"/>
</dbReference>
<dbReference type="EMBL" id="AP025732">
    <property type="protein sequence ID" value="BDI15316.1"/>
    <property type="molecule type" value="Genomic_DNA"/>
</dbReference>
<accession>A0ABM7YXC5</accession>
<evidence type="ECO:0000313" key="2">
    <source>
        <dbReference type="EMBL" id="BDI15316.1"/>
    </source>
</evidence>
<dbReference type="InterPro" id="IPR051396">
    <property type="entry name" value="Bact_Antivir_Def_Nuclease"/>
</dbReference>
<dbReference type="Proteomes" id="UP001055453">
    <property type="component" value="Chromosome"/>
</dbReference>
<dbReference type="Pfam" id="PF13304">
    <property type="entry name" value="AAA_21"/>
    <property type="match status" value="1"/>
</dbReference>
<name>A0ABM7YXC5_NOSCO</name>